<keyword evidence="2" id="KW-1185">Reference proteome</keyword>
<evidence type="ECO:0000313" key="1">
    <source>
        <dbReference type="EMBL" id="CAH3019441.1"/>
    </source>
</evidence>
<gene>
    <name evidence="1" type="ORF">PEVE_00002696</name>
</gene>
<organism evidence="1 2">
    <name type="scientific">Porites evermanni</name>
    <dbReference type="NCBI Taxonomy" id="104178"/>
    <lineage>
        <taxon>Eukaryota</taxon>
        <taxon>Metazoa</taxon>
        <taxon>Cnidaria</taxon>
        <taxon>Anthozoa</taxon>
        <taxon>Hexacorallia</taxon>
        <taxon>Scleractinia</taxon>
        <taxon>Fungiina</taxon>
        <taxon>Poritidae</taxon>
        <taxon>Porites</taxon>
    </lineage>
</organism>
<reference evidence="1 2" key="1">
    <citation type="submission" date="2022-05" db="EMBL/GenBank/DDBJ databases">
        <authorList>
            <consortium name="Genoscope - CEA"/>
            <person name="William W."/>
        </authorList>
    </citation>
    <scope>NUCLEOTIDE SEQUENCE [LARGE SCALE GENOMIC DNA]</scope>
</reference>
<name>A0ABN8LWB1_9CNID</name>
<dbReference type="Proteomes" id="UP001159427">
    <property type="component" value="Unassembled WGS sequence"/>
</dbReference>
<dbReference type="EMBL" id="CALNXI010000116">
    <property type="protein sequence ID" value="CAH3019441.1"/>
    <property type="molecule type" value="Genomic_DNA"/>
</dbReference>
<comment type="caution">
    <text evidence="1">The sequence shown here is derived from an EMBL/GenBank/DDBJ whole genome shotgun (WGS) entry which is preliminary data.</text>
</comment>
<accession>A0ABN8LWB1</accession>
<sequence>MPNCLTEAFFNPDLQRQRLNTHQYSENDNKQTMSKMDNHHLADFVELQLKSTNDFDAAYDIIIYHCLKKYILYMIIPHIHIHPLLVLTRRKAWK</sequence>
<proteinExistence type="predicted"/>
<evidence type="ECO:0000313" key="2">
    <source>
        <dbReference type="Proteomes" id="UP001159427"/>
    </source>
</evidence>
<protein>
    <submittedName>
        <fullName evidence="1">Uncharacterized protein</fullName>
    </submittedName>
</protein>